<gene>
    <name evidence="3" type="ORF">I0C86_23425</name>
</gene>
<evidence type="ECO:0000313" key="4">
    <source>
        <dbReference type="Proteomes" id="UP000638560"/>
    </source>
</evidence>
<evidence type="ECO:0000259" key="2">
    <source>
        <dbReference type="Pfam" id="PF10756"/>
    </source>
</evidence>
<proteinExistence type="predicted"/>
<comment type="caution">
    <text evidence="3">The sequence shown here is derived from an EMBL/GenBank/DDBJ whole genome shotgun (WGS) entry which is preliminary data.</text>
</comment>
<name>A0ABS0H0A6_9ACTN</name>
<protein>
    <submittedName>
        <fullName evidence="3">PH domain-containing protein</fullName>
    </submittedName>
</protein>
<evidence type="ECO:0000313" key="3">
    <source>
        <dbReference type="EMBL" id="MBF9131893.1"/>
    </source>
</evidence>
<keyword evidence="4" id="KW-1185">Reference proteome</keyword>
<organism evidence="3 4">
    <name type="scientific">Plantactinospora alkalitolerans</name>
    <dbReference type="NCBI Taxonomy" id="2789879"/>
    <lineage>
        <taxon>Bacteria</taxon>
        <taxon>Bacillati</taxon>
        <taxon>Actinomycetota</taxon>
        <taxon>Actinomycetes</taxon>
        <taxon>Micromonosporales</taxon>
        <taxon>Micromonosporaceae</taxon>
        <taxon>Plantactinospora</taxon>
    </lineage>
</organism>
<evidence type="ECO:0000256" key="1">
    <source>
        <dbReference type="SAM" id="MobiDB-lite"/>
    </source>
</evidence>
<dbReference type="RefSeq" id="WP_196203431.1">
    <property type="nucleotide sequence ID" value="NZ_JADPUN010000211.1"/>
</dbReference>
<accession>A0ABS0H0A6</accession>
<reference evidence="3 4" key="1">
    <citation type="submission" date="2020-11" db="EMBL/GenBank/DDBJ databases">
        <title>A novel isolate from a Black sea contaminated sediment with potential to produce alkanes: Plantactinospora alkalitolerans sp. nov.</title>
        <authorList>
            <person name="Carro L."/>
            <person name="Veyisoglu A."/>
            <person name="Guven K."/>
            <person name="Schumann P."/>
            <person name="Klenk H.-P."/>
            <person name="Sahin N."/>
        </authorList>
    </citation>
    <scope>NUCLEOTIDE SEQUENCE [LARGE SCALE GENOMIC DNA]</scope>
    <source>
        <strain evidence="3 4">S1510</strain>
    </source>
</reference>
<feature type="region of interest" description="Disordered" evidence="1">
    <location>
        <begin position="116"/>
        <end position="145"/>
    </location>
</feature>
<sequence>MSKTSTLRFRHNQAISVAAVIAFLGALPLATARWYLAPLLLVPVAIGAWALRAGTDADTDGVRIRALLGQHRIPWSDILELAADPRGRAMVRLRDGRTTALPAVRSVDLPALISASGQSLDDSRPNRTPAQAHDGVPGRTDPAGQ</sequence>
<dbReference type="Pfam" id="PF10756">
    <property type="entry name" value="bPH_6"/>
    <property type="match status" value="1"/>
</dbReference>
<dbReference type="InterPro" id="IPR019692">
    <property type="entry name" value="CFP-6_PH"/>
</dbReference>
<feature type="domain" description="Low molecular weight protein antigen 6 PH" evidence="2">
    <location>
        <begin position="52"/>
        <end position="119"/>
    </location>
</feature>
<dbReference type="EMBL" id="JADPUN010000211">
    <property type="protein sequence ID" value="MBF9131893.1"/>
    <property type="molecule type" value="Genomic_DNA"/>
</dbReference>
<dbReference type="Proteomes" id="UP000638560">
    <property type="component" value="Unassembled WGS sequence"/>
</dbReference>